<dbReference type="EMBL" id="AZHO01000010">
    <property type="protein sequence ID" value="KMT60273.1"/>
    <property type="molecule type" value="Genomic_DNA"/>
</dbReference>
<dbReference type="Pfam" id="PF06030">
    <property type="entry name" value="WxLIP_PGBD"/>
    <property type="match status" value="1"/>
</dbReference>
<dbReference type="InterPro" id="IPR021759">
    <property type="entry name" value="WxLIP_HBD"/>
</dbReference>
<dbReference type="AlphaFoldDB" id="A0A0J8GHQ1"/>
<keyword evidence="5" id="KW-1185">Reference proteome</keyword>
<dbReference type="Proteomes" id="UP000052258">
    <property type="component" value="Unassembled WGS sequence"/>
</dbReference>
<evidence type="ECO:0000256" key="1">
    <source>
        <dbReference type="SAM" id="Phobius"/>
    </source>
</evidence>
<evidence type="ECO:0000313" key="4">
    <source>
        <dbReference type="EMBL" id="KMT60273.1"/>
    </source>
</evidence>
<feature type="domain" description="WxL Interacting Protein host binding" evidence="3">
    <location>
        <begin position="160"/>
        <end position="296"/>
    </location>
</feature>
<dbReference type="PATRIC" id="fig|1430899.3.peg.910"/>
<keyword evidence="1" id="KW-0812">Transmembrane</keyword>
<proteinExistence type="predicted"/>
<name>A0A0J8GHQ1_9LIST</name>
<dbReference type="Pfam" id="PF11797">
    <property type="entry name" value="WxLIP_HBD"/>
    <property type="match status" value="1"/>
</dbReference>
<feature type="transmembrane region" description="Helical" evidence="1">
    <location>
        <begin position="307"/>
        <end position="328"/>
    </location>
</feature>
<dbReference type="RefSeq" id="WP_007476716.1">
    <property type="nucleotide sequence ID" value="NZ_KQ130613.1"/>
</dbReference>
<feature type="domain" description="WxL Interacting Protein peptidoglycan binding" evidence="2">
    <location>
        <begin position="31"/>
        <end position="150"/>
    </location>
</feature>
<protein>
    <submittedName>
        <fullName evidence="4">Uncharacterized protein</fullName>
    </submittedName>
</protein>
<sequence>MKHIKLLIILLIGFIFTVSYSLTSQAAEFNFGVKTVIPDNQIDKGKTYFNLLVKPGQQQELKIQLNNDTDKDVIVSNSIHTATTNINGVVDYGKGKNNTNIDLSNRMEDIVDLPAEITIPKHGKTELTLKLNIPEKKFEGMLAGGITIEEKVNETKKAKTNGVQNRYAYTIGLLLQENEKLDIKDNPKLGEVKPSQVNNRNVILTDIQNALPKYMNHVAVSANITGEGKSKSVYSYEKKKMQIAPNSHFYFPVPLMGEKLKSGDYTLHLKLTSDEGKWDLTKNFKIKSDVAKAYNKKDKSIKEDSNYMNYILIGIGVLLVVIGTIIIFQLRKRKEGK</sequence>
<keyword evidence="1" id="KW-0472">Membrane</keyword>
<comment type="caution">
    <text evidence="4">The sequence shown here is derived from an EMBL/GenBank/DDBJ whole genome shotgun (WGS) entry which is preliminary data.</text>
</comment>
<keyword evidence="1" id="KW-1133">Transmembrane helix</keyword>
<dbReference type="InterPro" id="IPR010317">
    <property type="entry name" value="WxLIP_PGBD"/>
</dbReference>
<organism evidence="4 5">
    <name type="scientific">Listeria fleischmannii 1991</name>
    <dbReference type="NCBI Taxonomy" id="1430899"/>
    <lineage>
        <taxon>Bacteria</taxon>
        <taxon>Bacillati</taxon>
        <taxon>Bacillota</taxon>
        <taxon>Bacilli</taxon>
        <taxon>Bacillales</taxon>
        <taxon>Listeriaceae</taxon>
        <taxon>Listeria</taxon>
    </lineage>
</organism>
<evidence type="ECO:0000313" key="5">
    <source>
        <dbReference type="Proteomes" id="UP000052258"/>
    </source>
</evidence>
<evidence type="ECO:0000259" key="2">
    <source>
        <dbReference type="Pfam" id="PF06030"/>
    </source>
</evidence>
<gene>
    <name evidence="4" type="ORF">X560_0885</name>
</gene>
<reference evidence="4 5" key="1">
    <citation type="journal article" date="2015" name="Genome Biol. Evol.">
        <title>Comparative Genomics of Listeria Sensu Lato: Genus-Wide Differences in Evolutionary Dynamics and the Progressive Gain of Complex, Potentially Pathogenicity-Related Traits through Lateral Gene Transfer.</title>
        <authorList>
            <person name="Chiara M."/>
            <person name="Caruso M."/>
            <person name="D'Erchia A.M."/>
            <person name="Manzari C."/>
            <person name="Fraccalvieri R."/>
            <person name="Goffredo E."/>
            <person name="Latorre L."/>
            <person name="Miccolupo A."/>
            <person name="Padalino I."/>
            <person name="Santagada G."/>
            <person name="Chiocco D."/>
            <person name="Pesole G."/>
            <person name="Horner D.S."/>
            <person name="Parisi A."/>
        </authorList>
    </citation>
    <scope>NUCLEOTIDE SEQUENCE [LARGE SCALE GENOMIC DNA]</scope>
    <source>
        <strain evidence="4 5">1991</strain>
    </source>
</reference>
<dbReference type="OrthoDB" id="2148359at2"/>
<accession>A0A0J8GHQ1</accession>
<evidence type="ECO:0000259" key="3">
    <source>
        <dbReference type="Pfam" id="PF11797"/>
    </source>
</evidence>